<name>A0ABR3CX43_NEUIN</name>
<organism evidence="1 2">
    <name type="scientific">Neurospora intermedia</name>
    <dbReference type="NCBI Taxonomy" id="5142"/>
    <lineage>
        <taxon>Eukaryota</taxon>
        <taxon>Fungi</taxon>
        <taxon>Dikarya</taxon>
        <taxon>Ascomycota</taxon>
        <taxon>Pezizomycotina</taxon>
        <taxon>Sordariomycetes</taxon>
        <taxon>Sordariomycetidae</taxon>
        <taxon>Sordariales</taxon>
        <taxon>Sordariaceae</taxon>
        <taxon>Neurospora</taxon>
    </lineage>
</organism>
<proteinExistence type="predicted"/>
<comment type="caution">
    <text evidence="1">The sequence shown here is derived from an EMBL/GenBank/DDBJ whole genome shotgun (WGS) entry which is preliminary data.</text>
</comment>
<dbReference type="Proteomes" id="UP001451303">
    <property type="component" value="Unassembled WGS sequence"/>
</dbReference>
<accession>A0ABR3CX43</accession>
<sequence>MITYVKEQSDYLSGNIVLDVGLTTMVMSTSRAALTEYYSSYIKPLHPSFPPSEQLSTLPRQTGKHQDISSWPRYPFVMFIMFCGQSHAVG</sequence>
<reference evidence="1 2" key="1">
    <citation type="submission" date="2023-09" db="EMBL/GenBank/DDBJ databases">
        <title>Multi-omics analysis of a traditional fermented food reveals byproduct-associated fungal strains for waste-to-food upcycling.</title>
        <authorList>
            <consortium name="Lawrence Berkeley National Laboratory"/>
            <person name="Rekdal V.M."/>
            <person name="Villalobos-Escobedo J.M."/>
            <person name="Rodriguez-Valeron N."/>
            <person name="Garcia M.O."/>
            <person name="Vasquez D.P."/>
            <person name="Damayanti I."/>
            <person name="Sorensen P.M."/>
            <person name="Baidoo E.E."/>
            <person name="De Carvalho A.C."/>
            <person name="Riley R."/>
            <person name="Lipzen A."/>
            <person name="He G."/>
            <person name="Yan M."/>
            <person name="Haridas S."/>
            <person name="Daum C."/>
            <person name="Yoshinaga Y."/>
            <person name="Ng V."/>
            <person name="Grigoriev I.V."/>
            <person name="Munk R."/>
            <person name="Nuraida L."/>
            <person name="Wijaya C.H."/>
            <person name="Morales P.-C."/>
            <person name="Keasling J.D."/>
        </authorList>
    </citation>
    <scope>NUCLEOTIDE SEQUENCE [LARGE SCALE GENOMIC DNA]</scope>
    <source>
        <strain evidence="1 2">FGSC 2613</strain>
    </source>
</reference>
<keyword evidence="2" id="KW-1185">Reference proteome</keyword>
<protein>
    <submittedName>
        <fullName evidence="1">Uncharacterized protein</fullName>
    </submittedName>
</protein>
<gene>
    <name evidence="1" type="ORF">QR685DRAFT_198396</name>
</gene>
<evidence type="ECO:0000313" key="2">
    <source>
        <dbReference type="Proteomes" id="UP001451303"/>
    </source>
</evidence>
<evidence type="ECO:0000313" key="1">
    <source>
        <dbReference type="EMBL" id="KAL0465010.1"/>
    </source>
</evidence>
<dbReference type="EMBL" id="JAVLET010000020">
    <property type="protein sequence ID" value="KAL0465010.1"/>
    <property type="molecule type" value="Genomic_DNA"/>
</dbReference>